<dbReference type="PANTHER" id="PTHR42881:SF13">
    <property type="entry name" value="PROLYL ENDOPEPTIDASE"/>
    <property type="match status" value="1"/>
</dbReference>
<reference evidence="8" key="1">
    <citation type="journal article" date="2021" name="Int. J. Syst. Evol. Microbiol.">
        <title>Actinocatenispora comari sp. nov., an endophytic actinomycete isolated from aerial parts of Comarum salesowianum.</title>
        <authorList>
            <person name="Oyunbileg N."/>
            <person name="Iizaka Y."/>
            <person name="Hamada M."/>
            <person name="Davaapurev B.O."/>
            <person name="Fukumoto A."/>
            <person name="Tsetseg B."/>
            <person name="Kato F."/>
            <person name="Tamura T."/>
            <person name="Batkhuu J."/>
            <person name="Anzai Y."/>
        </authorList>
    </citation>
    <scope>NUCLEOTIDE SEQUENCE [LARGE SCALE GENOMIC DNA]</scope>
    <source>
        <strain evidence="8">NUM-2625</strain>
    </source>
</reference>
<dbReference type="InterPro" id="IPR002470">
    <property type="entry name" value="Peptidase_S9A"/>
</dbReference>
<dbReference type="InterPro" id="IPR001375">
    <property type="entry name" value="Peptidase_S9_cat"/>
</dbReference>
<feature type="domain" description="Peptidase S9 prolyl oligopeptidase catalytic" evidence="5">
    <location>
        <begin position="505"/>
        <end position="706"/>
    </location>
</feature>
<feature type="region of interest" description="Disordered" evidence="4">
    <location>
        <begin position="311"/>
        <end position="335"/>
    </location>
</feature>
<organism evidence="7 8">
    <name type="scientific">Actinocatenispora comari</name>
    <dbReference type="NCBI Taxonomy" id="2807577"/>
    <lineage>
        <taxon>Bacteria</taxon>
        <taxon>Bacillati</taxon>
        <taxon>Actinomycetota</taxon>
        <taxon>Actinomycetes</taxon>
        <taxon>Micromonosporales</taxon>
        <taxon>Micromonosporaceae</taxon>
        <taxon>Actinocatenispora</taxon>
    </lineage>
</organism>
<feature type="domain" description="Peptidase S9A N-terminal" evidence="6">
    <location>
        <begin position="6"/>
        <end position="220"/>
    </location>
</feature>
<dbReference type="GO" id="GO:0006508">
    <property type="term" value="P:proteolysis"/>
    <property type="evidence" value="ECO:0007669"/>
    <property type="project" value="UniProtKB-KW"/>
</dbReference>
<dbReference type="InterPro" id="IPR051167">
    <property type="entry name" value="Prolyl_oligopep/macrocyclase"/>
</dbReference>
<dbReference type="Proteomes" id="UP000614996">
    <property type="component" value="Unassembled WGS sequence"/>
</dbReference>
<name>A0A8J4A8E1_9ACTN</name>
<keyword evidence="8" id="KW-1185">Reference proteome</keyword>
<evidence type="ECO:0000256" key="2">
    <source>
        <dbReference type="ARBA" id="ARBA00022801"/>
    </source>
</evidence>
<dbReference type="Gene3D" id="2.130.10.120">
    <property type="entry name" value="Prolyl oligopeptidase, N-terminal domain"/>
    <property type="match status" value="1"/>
</dbReference>
<evidence type="ECO:0000256" key="4">
    <source>
        <dbReference type="SAM" id="MobiDB-lite"/>
    </source>
</evidence>
<dbReference type="GO" id="GO:0005829">
    <property type="term" value="C:cytosol"/>
    <property type="evidence" value="ECO:0007669"/>
    <property type="project" value="TreeGrafter"/>
</dbReference>
<dbReference type="SUPFAM" id="SSF50993">
    <property type="entry name" value="Peptidase/esterase 'gauge' domain"/>
    <property type="match status" value="1"/>
</dbReference>
<dbReference type="SUPFAM" id="SSF53474">
    <property type="entry name" value="alpha/beta-Hydrolases"/>
    <property type="match status" value="1"/>
</dbReference>
<evidence type="ECO:0000313" key="8">
    <source>
        <dbReference type="Proteomes" id="UP000614996"/>
    </source>
</evidence>
<gene>
    <name evidence="7" type="ORF">NUM_20580</name>
</gene>
<keyword evidence="3" id="KW-0720">Serine protease</keyword>
<dbReference type="GO" id="GO:0004252">
    <property type="term" value="F:serine-type endopeptidase activity"/>
    <property type="evidence" value="ECO:0007669"/>
    <property type="project" value="InterPro"/>
</dbReference>
<dbReference type="InterPro" id="IPR029058">
    <property type="entry name" value="AB_hydrolase_fold"/>
</dbReference>
<keyword evidence="1" id="KW-0645">Protease</keyword>
<accession>A0A8J4A8E1</accession>
<dbReference type="RefSeq" id="WP_207124563.1">
    <property type="nucleotide sequence ID" value="NZ_BOPO01000028.1"/>
</dbReference>
<dbReference type="EMBL" id="BOPO01000028">
    <property type="protein sequence ID" value="GIL26804.1"/>
    <property type="molecule type" value="Genomic_DNA"/>
</dbReference>
<dbReference type="AlphaFoldDB" id="A0A8J4A8E1"/>
<evidence type="ECO:0000259" key="6">
    <source>
        <dbReference type="Pfam" id="PF02897"/>
    </source>
</evidence>
<dbReference type="Pfam" id="PF02897">
    <property type="entry name" value="Peptidase_S9_N"/>
    <property type="match status" value="1"/>
</dbReference>
<keyword evidence="2" id="KW-0378">Hydrolase</keyword>
<dbReference type="Gene3D" id="3.40.50.1820">
    <property type="entry name" value="alpha/beta hydrolase"/>
    <property type="match status" value="1"/>
</dbReference>
<dbReference type="InterPro" id="IPR023302">
    <property type="entry name" value="Pept_S9A_N"/>
</dbReference>
<dbReference type="Pfam" id="PF00326">
    <property type="entry name" value="Peptidase_S9"/>
    <property type="match status" value="1"/>
</dbReference>
<evidence type="ECO:0000313" key="7">
    <source>
        <dbReference type="EMBL" id="GIL26804.1"/>
    </source>
</evidence>
<evidence type="ECO:0000256" key="3">
    <source>
        <dbReference type="ARBA" id="ARBA00022825"/>
    </source>
</evidence>
<dbReference type="PRINTS" id="PR00862">
    <property type="entry name" value="PROLIGOPTASE"/>
</dbReference>
<comment type="caution">
    <text evidence="7">The sequence shown here is derived from an EMBL/GenBank/DDBJ whole genome shotgun (WGS) entry which is preliminary data.</text>
</comment>
<dbReference type="GO" id="GO:0070012">
    <property type="term" value="F:oligopeptidase activity"/>
    <property type="evidence" value="ECO:0007669"/>
    <property type="project" value="TreeGrafter"/>
</dbReference>
<evidence type="ECO:0000256" key="1">
    <source>
        <dbReference type="ARBA" id="ARBA00022670"/>
    </source>
</evidence>
<evidence type="ECO:0000259" key="5">
    <source>
        <dbReference type="Pfam" id="PF00326"/>
    </source>
</evidence>
<sequence>MTGTDDYDENLWLEEIDSPRALNWVRERNAETIAALSGPEFEALRESIREVLDADDRIPYVTRRGPYRYNFWRDAEHPRGLWRRTTPESYRTERPVWETVLDVDRLAADEGENWVWDGATVLRPDYTRALVSLSRGGADASVVREYDLARREFVADGFVLPEAKTSIDWIDADRIYVATDFGPDTLTTAGLPRTVREWRRGTPLADAELVYEGEPTDSSVSAWHDDTPGYERDFVSRSVDFYRTEWYLRDGAALRRIPVPDDAIASVNRDWLLIELRSAWQVGGTEHAAGSLLATRFSDFLARAVGSADPAHTVGSADPARAVGSADPARTAEPAGGEPELVVLFAPDDHTALAGWSWTRHRLIVTELRDVSSHLRVLTPAESGPWHAASLTALPAHSDASAFGTDEDVDDEYQLTVEGFLTPSTLYLGTAGGDDAVPVKHEPRYFDATGLVVRQHFTASTDGTKVPYFVVGPDTDEPLPTLLYGYGGFEISLLPGYSGVVGRAWLARGFRYAVANTRGGAEYGSLWHSAALRADRRRVYDDFAAVATDLADRGLTTPSRLGILGGSNGGLLTALMTMRRPELFGAAVSEVPLTDMRRYHRLLAGALWVPEYGDPDVADDWAFLREFSPYHQIRPDGDYPPLLITTSARDDRVHPGHARKMVARLRASGHDVSYYENIEGGHAGAADNAQAAFLSALVHHFLHRHLVGADHR</sequence>
<protein>
    <submittedName>
        <fullName evidence="7">Prolyl oligopeptidase</fullName>
    </submittedName>
</protein>
<dbReference type="PANTHER" id="PTHR42881">
    <property type="entry name" value="PROLYL ENDOPEPTIDASE"/>
    <property type="match status" value="1"/>
</dbReference>
<proteinExistence type="predicted"/>